<dbReference type="SUPFAM" id="SSF47729">
    <property type="entry name" value="IHF-like DNA-binding proteins"/>
    <property type="match status" value="1"/>
</dbReference>
<evidence type="ECO:0008006" key="4">
    <source>
        <dbReference type="Google" id="ProtNLM"/>
    </source>
</evidence>
<gene>
    <name evidence="2" type="ORF">CWO85_00260</name>
</gene>
<name>A0A660HM70_ZIZJU</name>
<protein>
    <recommendedName>
        <fullName evidence="4">DNA-binding protein</fullName>
    </recommendedName>
</protein>
<evidence type="ECO:0000256" key="1">
    <source>
        <dbReference type="RuleBase" id="RU003939"/>
    </source>
</evidence>
<sequence length="109" mass="12333">MKIRGIKMNKLQLISKMSKKLNVKAEQVGEFLSCLSDVVVESLKEERQESPDSKVIKVVIGNLGAVHLRHRKEKVCKVPKSDKVVTLPARFVPVFKISKTFKDLTSEEI</sequence>
<proteinExistence type="inferred from homology"/>
<dbReference type="InterPro" id="IPR000119">
    <property type="entry name" value="Hist_DNA-bd"/>
</dbReference>
<dbReference type="GO" id="GO:0003677">
    <property type="term" value="F:DNA binding"/>
    <property type="evidence" value="ECO:0007669"/>
    <property type="project" value="InterPro"/>
</dbReference>
<dbReference type="SMART" id="SM00411">
    <property type="entry name" value="BHL"/>
    <property type="match status" value="1"/>
</dbReference>
<dbReference type="Proteomes" id="UP000272462">
    <property type="component" value="Chromosome"/>
</dbReference>
<dbReference type="Pfam" id="PF00216">
    <property type="entry name" value="Bac_DNA_binding"/>
    <property type="match status" value="1"/>
</dbReference>
<evidence type="ECO:0000313" key="2">
    <source>
        <dbReference type="EMBL" id="AYJ00979.1"/>
    </source>
</evidence>
<dbReference type="EMBL" id="CP025121">
    <property type="protein sequence ID" value="AYJ00979.1"/>
    <property type="molecule type" value="Genomic_DNA"/>
</dbReference>
<dbReference type="AlphaFoldDB" id="A0A660HM70"/>
<accession>A0A660HM70</accession>
<dbReference type="KEGG" id="pzi:CWO85_00260"/>
<comment type="similarity">
    <text evidence="1">Belongs to the bacterial histone-like protein family.</text>
</comment>
<dbReference type="Gene3D" id="4.10.520.10">
    <property type="entry name" value="IHF-like DNA-binding proteins"/>
    <property type="match status" value="1"/>
</dbReference>
<keyword evidence="3" id="KW-1185">Reference proteome</keyword>
<organism evidence="2 3">
    <name type="scientific">Ziziphus jujuba witches'-broom phytoplasma</name>
    <dbReference type="NCBI Taxonomy" id="135727"/>
    <lineage>
        <taxon>Bacteria</taxon>
        <taxon>Bacillati</taxon>
        <taxon>Mycoplasmatota</taxon>
        <taxon>Mollicutes</taxon>
        <taxon>Acholeplasmatales</taxon>
        <taxon>Acholeplasmataceae</taxon>
        <taxon>Candidatus Phytoplasma</taxon>
        <taxon>16SrV (Elm yellows group)</taxon>
    </lineage>
</organism>
<reference evidence="2 3" key="1">
    <citation type="journal article" date="2018" name="BMC Genomics">
        <title>Comparative genome analysis of jujube witches'-broom Phytoplasma, an obligate pathogen that causes jujube witches'-broom disease.</title>
        <authorList>
            <person name="Wang J."/>
            <person name="Song L."/>
            <person name="Jiao Q."/>
            <person name="Yang S."/>
            <person name="Gao R."/>
            <person name="Lu X."/>
            <person name="Zhou G."/>
        </authorList>
    </citation>
    <scope>NUCLEOTIDE SEQUENCE [LARGE SCALE GENOMIC DNA]</scope>
    <source>
        <strain evidence="2">Jwb-nky</strain>
    </source>
</reference>
<dbReference type="GO" id="GO:0030527">
    <property type="term" value="F:structural constituent of chromatin"/>
    <property type="evidence" value="ECO:0007669"/>
    <property type="project" value="InterPro"/>
</dbReference>
<dbReference type="InterPro" id="IPR010992">
    <property type="entry name" value="IHF-like_DNA-bd_dom_sf"/>
</dbReference>
<evidence type="ECO:0000313" key="3">
    <source>
        <dbReference type="Proteomes" id="UP000272462"/>
    </source>
</evidence>